<dbReference type="Gene3D" id="2.30.30.190">
    <property type="entry name" value="CAP Gly-rich-like domain"/>
    <property type="match status" value="1"/>
</dbReference>
<dbReference type="InterPro" id="IPR000938">
    <property type="entry name" value="CAP-Gly_domain"/>
</dbReference>
<sequence>MSASSFALGQKAQIITNKSVGIVRYSGSLHFIEGDWLGLELPDDSGKNDGEVQGKRYFTCQPNHGVFVKTANAKAIVEPSPMAAPLKKVSKRPSLAVATGTASSQKPNRLSMVAPAARQTTLMGNRKSVTSSILKTVPAGSTGSPSPTRGNSPKADPTSRVETTRNGSLKLSGGMPIASFNAQIELLKSQIKTLETEASEKDERIRLAVSEKDRYAGLVQKLESKIKPQSEELVQLRKQLEQSVEKLEMVEKDKEELEANFEVLTLERVFSTEAHETLQKENEDLVTKVEDLELRVEILEEEKTAVQELVEGETDPENIIYLKIENERMREALLKLRDTTRNEKKEDDTKIKQLEEENAHVKKLNEELAVTRSKLDKAEETIELQKTQIDSTESQELVVMDLQSKYDAQQAVVKELEIKLDCANTMTGLLKDEMAIYLEDINKYSEDFTKWYEIAQLGLSDIIKLKRTVADQDMTIEKFRQWSSELKTNLVEAEGNQEVSQQEQAKLEKRAQQYKELAEKTQKSATRTQHASLQQALDKARAEVVERQNIILKAYTRKGFESAIRPIEAVQLLVSINLKTEALQQYIRAKADQSYSSDNEADKLCRPKCVSQLGHIKLVSAFMDIYFKTAHLSTFLKFGEAHNELAIMEKNVDTWIDSLIKDNLGETELMEQSRKNINFIKHVVEKYIPGPTGLSCGLDTIHQLEHIGIGLDSIKIHHVYLEEILDDNLRVGPDSDELDRDQYEEHKQAIIKNRKILQSTERHAQNALEQVRDLKERRMTVNEQIRENIDLADHGVHEILDTTFRICQQFSKIINEERDEPLTFLDIRPAVGNTPYEAVTENLTRLIKIVYTAIESLNDSNNLDEILEEDTKQPWIEHNIALDAEEADLRDVALELTTAKADLVEKNTAIAVKNKTIEELNVSVEVLNKRVNDSGTKNDKVVDLERVVKASAERENTLNLRINTLVSQLKKSMEEPKESPVHTSKIPLPVTSLAQRADINVVKRQNEALTATLRAAVIKNHNVVDFEQLDQPKKPELTLEERTAATLQTVYAARKKENKKKSMARKKREAEGALHGFRRAMWR</sequence>
<evidence type="ECO:0000256" key="4">
    <source>
        <dbReference type="ARBA" id="ARBA00011010"/>
    </source>
</evidence>
<feature type="compositionally biased region" description="Polar residues" evidence="14">
    <location>
        <begin position="124"/>
        <end position="151"/>
    </location>
</feature>
<feature type="coiled-coil region" evidence="13">
    <location>
        <begin position="490"/>
        <end position="543"/>
    </location>
</feature>
<dbReference type="PANTHER" id="PTHR18916:SF6">
    <property type="entry name" value="DYNACTIN SUBUNIT 1"/>
    <property type="match status" value="1"/>
</dbReference>
<keyword evidence="6" id="KW-0132">Cell division</keyword>
<dbReference type="GO" id="GO:0005874">
    <property type="term" value="C:microtubule"/>
    <property type="evidence" value="ECO:0007669"/>
    <property type="project" value="UniProtKB-KW"/>
</dbReference>
<comment type="caution">
    <text evidence="16">The sequence shown here is derived from an EMBL/GenBank/DDBJ whole genome shotgun (WGS) entry which is preliminary data.</text>
</comment>
<evidence type="ECO:0000256" key="10">
    <source>
        <dbReference type="ARBA" id="ARBA00023054"/>
    </source>
</evidence>
<keyword evidence="8" id="KW-0498">Mitosis</keyword>
<keyword evidence="9" id="KW-0243">Dynein</keyword>
<evidence type="ECO:0000256" key="5">
    <source>
        <dbReference type="ARBA" id="ARBA00022490"/>
    </source>
</evidence>
<dbReference type="GO" id="GO:0005814">
    <property type="term" value="C:centriole"/>
    <property type="evidence" value="ECO:0007669"/>
    <property type="project" value="UniProtKB-SubCell"/>
</dbReference>
<dbReference type="Pfam" id="PF01302">
    <property type="entry name" value="CAP_GLY"/>
    <property type="match status" value="1"/>
</dbReference>
<protein>
    <recommendedName>
        <fullName evidence="15">CAP-Gly domain-containing protein</fullName>
    </recommendedName>
</protein>
<evidence type="ECO:0000256" key="3">
    <source>
        <dbReference type="ARBA" id="ARBA00004544"/>
    </source>
</evidence>
<dbReference type="PROSITE" id="PS50245">
    <property type="entry name" value="CAP_GLY_2"/>
    <property type="match status" value="1"/>
</dbReference>
<evidence type="ECO:0000256" key="8">
    <source>
        <dbReference type="ARBA" id="ARBA00022776"/>
    </source>
</evidence>
<dbReference type="InterPro" id="IPR022157">
    <property type="entry name" value="Dynactin"/>
</dbReference>
<reference evidence="16" key="1">
    <citation type="submission" date="2021-03" db="EMBL/GenBank/DDBJ databases">
        <authorList>
            <person name="Tagirdzhanova G."/>
        </authorList>
    </citation>
    <scope>NUCLEOTIDE SEQUENCE</scope>
</reference>
<proteinExistence type="inferred from homology"/>
<feature type="coiled-coil region" evidence="13">
    <location>
        <begin position="757"/>
        <end position="784"/>
    </location>
</feature>
<evidence type="ECO:0000256" key="2">
    <source>
        <dbReference type="ARBA" id="ARBA00004186"/>
    </source>
</evidence>
<evidence type="ECO:0000259" key="15">
    <source>
        <dbReference type="PROSITE" id="PS50245"/>
    </source>
</evidence>
<evidence type="ECO:0000256" key="9">
    <source>
        <dbReference type="ARBA" id="ARBA00023017"/>
    </source>
</evidence>
<dbReference type="GO" id="GO:0030286">
    <property type="term" value="C:dynein complex"/>
    <property type="evidence" value="ECO:0007669"/>
    <property type="project" value="UniProtKB-KW"/>
</dbReference>
<dbReference type="OrthoDB" id="2130750at2759"/>
<gene>
    <name evidence="16" type="ORF">GOMPHAMPRED_005496</name>
</gene>
<dbReference type="SMART" id="SM01052">
    <property type="entry name" value="CAP_GLY"/>
    <property type="match status" value="1"/>
</dbReference>
<dbReference type="GO" id="GO:0051301">
    <property type="term" value="P:cell division"/>
    <property type="evidence" value="ECO:0007669"/>
    <property type="project" value="UniProtKB-KW"/>
</dbReference>
<evidence type="ECO:0000313" key="16">
    <source>
        <dbReference type="EMBL" id="CAF9929794.1"/>
    </source>
</evidence>
<evidence type="ECO:0000256" key="6">
    <source>
        <dbReference type="ARBA" id="ARBA00022618"/>
    </source>
</evidence>
<keyword evidence="10 13" id="KW-0175">Coiled coil</keyword>
<dbReference type="PANTHER" id="PTHR18916">
    <property type="entry name" value="DYNACTIN 1-RELATED MICROTUBULE-BINDING"/>
    <property type="match status" value="1"/>
</dbReference>
<evidence type="ECO:0000256" key="13">
    <source>
        <dbReference type="SAM" id="Coils"/>
    </source>
</evidence>
<evidence type="ECO:0000256" key="12">
    <source>
        <dbReference type="ARBA" id="ARBA00023306"/>
    </source>
</evidence>
<feature type="domain" description="CAP-Gly" evidence="15">
    <location>
        <begin position="27"/>
        <end position="69"/>
    </location>
</feature>
<evidence type="ECO:0000256" key="7">
    <source>
        <dbReference type="ARBA" id="ARBA00022701"/>
    </source>
</evidence>
<dbReference type="SUPFAM" id="SSF74924">
    <property type="entry name" value="Cap-Gly domain"/>
    <property type="match status" value="1"/>
</dbReference>
<comment type="similarity">
    <text evidence="4">Belongs to the dynactin 150 kDa subunit family.</text>
</comment>
<comment type="subcellular location">
    <subcellularLocation>
        <location evidence="3">Cytoplasm</location>
        <location evidence="3">Cell cortex</location>
    </subcellularLocation>
    <subcellularLocation>
        <location evidence="1">Cytoplasm</location>
        <location evidence="1">Cytoskeleton</location>
        <location evidence="1">Microtubule organizing center</location>
        <location evidence="1">Centrosome</location>
        <location evidence="1">Centriole</location>
    </subcellularLocation>
    <subcellularLocation>
        <location evidence="2">Cytoplasm</location>
        <location evidence="2">Cytoskeleton</location>
        <location evidence="2">Spindle</location>
    </subcellularLocation>
</comment>
<organism evidence="16 17">
    <name type="scientific">Gomphillus americanus</name>
    <dbReference type="NCBI Taxonomy" id="1940652"/>
    <lineage>
        <taxon>Eukaryota</taxon>
        <taxon>Fungi</taxon>
        <taxon>Dikarya</taxon>
        <taxon>Ascomycota</taxon>
        <taxon>Pezizomycotina</taxon>
        <taxon>Lecanoromycetes</taxon>
        <taxon>OSLEUM clade</taxon>
        <taxon>Ostropomycetidae</taxon>
        <taxon>Ostropales</taxon>
        <taxon>Graphidaceae</taxon>
        <taxon>Gomphilloideae</taxon>
        <taxon>Gomphillus</taxon>
    </lineage>
</organism>
<keyword evidence="7" id="KW-0493">Microtubule</keyword>
<keyword evidence="11" id="KW-0206">Cytoskeleton</keyword>
<name>A0A8H3FSH1_9LECA</name>
<keyword evidence="17" id="KW-1185">Reference proteome</keyword>
<dbReference type="Pfam" id="PF12455">
    <property type="entry name" value="Dynactin"/>
    <property type="match status" value="1"/>
</dbReference>
<dbReference type="Proteomes" id="UP000664169">
    <property type="component" value="Unassembled WGS sequence"/>
</dbReference>
<feature type="coiled-coil region" evidence="13">
    <location>
        <begin position="177"/>
        <end position="419"/>
    </location>
</feature>
<evidence type="ECO:0000256" key="1">
    <source>
        <dbReference type="ARBA" id="ARBA00004114"/>
    </source>
</evidence>
<dbReference type="EMBL" id="CAJPDQ010000033">
    <property type="protein sequence ID" value="CAF9929794.1"/>
    <property type="molecule type" value="Genomic_DNA"/>
</dbReference>
<dbReference type="AlphaFoldDB" id="A0A8H3FSH1"/>
<evidence type="ECO:0000256" key="11">
    <source>
        <dbReference type="ARBA" id="ARBA00023212"/>
    </source>
</evidence>
<evidence type="ECO:0000313" key="17">
    <source>
        <dbReference type="Proteomes" id="UP000664169"/>
    </source>
</evidence>
<dbReference type="InterPro" id="IPR036859">
    <property type="entry name" value="CAP-Gly_dom_sf"/>
</dbReference>
<keyword evidence="12" id="KW-0131">Cell cycle</keyword>
<dbReference type="GO" id="GO:0005819">
    <property type="term" value="C:spindle"/>
    <property type="evidence" value="ECO:0007669"/>
    <property type="project" value="UniProtKB-SubCell"/>
</dbReference>
<feature type="region of interest" description="Disordered" evidence="14">
    <location>
        <begin position="124"/>
        <end position="174"/>
    </location>
</feature>
<keyword evidence="5" id="KW-0963">Cytoplasm</keyword>
<accession>A0A8H3FSH1</accession>
<evidence type="ECO:0000256" key="14">
    <source>
        <dbReference type="SAM" id="MobiDB-lite"/>
    </source>
</evidence>